<organism evidence="1 2">
    <name type="scientific">Fusarium fujikuroi</name>
    <name type="common">Bakanae and foot rot disease fungus</name>
    <name type="synonym">Gibberella fujikuroi</name>
    <dbReference type="NCBI Taxonomy" id="5127"/>
    <lineage>
        <taxon>Eukaryota</taxon>
        <taxon>Fungi</taxon>
        <taxon>Dikarya</taxon>
        <taxon>Ascomycota</taxon>
        <taxon>Pezizomycotina</taxon>
        <taxon>Sordariomycetes</taxon>
        <taxon>Hypocreomycetidae</taxon>
        <taxon>Hypocreales</taxon>
        <taxon>Nectriaceae</taxon>
        <taxon>Fusarium</taxon>
        <taxon>Fusarium fujikuroi species complex</taxon>
    </lineage>
</organism>
<sequence>MTAQMEDARDWHMGGKLGDTAKLIAQSRNDGMSSDSYGDFGNEDIVKALMPSRFIEPSEQ</sequence>
<accession>A0A9Q9RU47</accession>
<dbReference type="EMBL" id="CABFJX010000334">
    <property type="protein sequence ID" value="VTT71652.1"/>
    <property type="molecule type" value="Genomic_DNA"/>
</dbReference>
<evidence type="ECO:0000313" key="2">
    <source>
        <dbReference type="Proteomes" id="UP000760494"/>
    </source>
</evidence>
<name>A0A9Q9RU47_FUSFU</name>
<gene>
    <name evidence="1" type="ORF">C2S_1368</name>
</gene>
<dbReference type="AlphaFoldDB" id="A0A9Q9RU47"/>
<comment type="caution">
    <text evidence="1">The sequence shown here is derived from an EMBL/GenBank/DDBJ whole genome shotgun (WGS) entry which is preliminary data.</text>
</comment>
<proteinExistence type="predicted"/>
<protein>
    <submittedName>
        <fullName evidence="1">Uncharacterized protein</fullName>
    </submittedName>
</protein>
<dbReference type="Proteomes" id="UP000760494">
    <property type="component" value="Unassembled WGS sequence"/>
</dbReference>
<evidence type="ECO:0000313" key="1">
    <source>
        <dbReference type="EMBL" id="VTT71652.1"/>
    </source>
</evidence>
<reference evidence="1" key="1">
    <citation type="submission" date="2019-05" db="EMBL/GenBank/DDBJ databases">
        <authorList>
            <person name="Piombo E."/>
        </authorList>
    </citation>
    <scope>NUCLEOTIDE SEQUENCE</scope>
    <source>
        <strain evidence="1">C2S</strain>
    </source>
</reference>